<evidence type="ECO:0000313" key="2">
    <source>
        <dbReference type="EMBL" id="QDT52218.1"/>
    </source>
</evidence>
<dbReference type="Pfam" id="PF02754">
    <property type="entry name" value="CCG"/>
    <property type="match status" value="2"/>
</dbReference>
<dbReference type="InterPro" id="IPR004017">
    <property type="entry name" value="Cys_rich_dom"/>
</dbReference>
<sequence>MRVGLFIPCYVDQFYPDVGMATLELLERFDCEVDYPSQQTCCGQPMANTGCWEDARPLAEKFLDLFGSYDAVVCPSGSCTAMVTHHYDHFLEGKPGYEELKHKTYELTQFLTDVLKITSLEGVRFPYRVGLHNSCHGLRELRLGRSSEQMIPAFNKASQLLSLVEGVELVPLSRPDECCGFGGTFAVAEEAVSCMMGMDRVHDHEEHGAQVITAGDMSCLMHLEGLIRRQKKPLAVMHIAQILAGRQPPADA</sequence>
<protein>
    <submittedName>
        <fullName evidence="2">Lactate utilization protein A</fullName>
    </submittedName>
</protein>
<accession>A0A517S7U5</accession>
<dbReference type="InParanoid" id="A0A517S7U5"/>
<keyword evidence="3" id="KW-1185">Reference proteome</keyword>
<dbReference type="GO" id="GO:0005829">
    <property type="term" value="C:cytosol"/>
    <property type="evidence" value="ECO:0007669"/>
    <property type="project" value="TreeGrafter"/>
</dbReference>
<organism evidence="2 3">
    <name type="scientific">Caulifigura coniformis</name>
    <dbReference type="NCBI Taxonomy" id="2527983"/>
    <lineage>
        <taxon>Bacteria</taxon>
        <taxon>Pseudomonadati</taxon>
        <taxon>Planctomycetota</taxon>
        <taxon>Planctomycetia</taxon>
        <taxon>Planctomycetales</taxon>
        <taxon>Planctomycetaceae</taxon>
        <taxon>Caulifigura</taxon>
    </lineage>
</organism>
<dbReference type="AlphaFoldDB" id="A0A517S7U5"/>
<dbReference type="OrthoDB" id="9770306at2"/>
<dbReference type="EMBL" id="CP036271">
    <property type="protein sequence ID" value="QDT52218.1"/>
    <property type="molecule type" value="Genomic_DNA"/>
</dbReference>
<dbReference type="PANTHER" id="PTHR30296:SF0">
    <property type="entry name" value="LACTATE UTILIZATION PROTEIN A"/>
    <property type="match status" value="1"/>
</dbReference>
<dbReference type="PANTHER" id="PTHR30296">
    <property type="entry name" value="UNCHARACTERIZED PROTEIN YKGE"/>
    <property type="match status" value="1"/>
</dbReference>
<evidence type="ECO:0000259" key="1">
    <source>
        <dbReference type="Pfam" id="PF02754"/>
    </source>
</evidence>
<evidence type="ECO:0000313" key="3">
    <source>
        <dbReference type="Proteomes" id="UP000315700"/>
    </source>
</evidence>
<feature type="domain" description="Cysteine-rich" evidence="1">
    <location>
        <begin position="3"/>
        <end position="83"/>
    </location>
</feature>
<dbReference type="RefSeq" id="WP_145026443.1">
    <property type="nucleotide sequence ID" value="NZ_CP036271.1"/>
</dbReference>
<dbReference type="GO" id="GO:0016491">
    <property type="term" value="F:oxidoreductase activity"/>
    <property type="evidence" value="ECO:0007669"/>
    <property type="project" value="UniProtKB-ARBA"/>
</dbReference>
<reference evidence="2 3" key="1">
    <citation type="submission" date="2019-02" db="EMBL/GenBank/DDBJ databases">
        <title>Deep-cultivation of Planctomycetes and their phenomic and genomic characterization uncovers novel biology.</title>
        <authorList>
            <person name="Wiegand S."/>
            <person name="Jogler M."/>
            <person name="Boedeker C."/>
            <person name="Pinto D."/>
            <person name="Vollmers J."/>
            <person name="Rivas-Marin E."/>
            <person name="Kohn T."/>
            <person name="Peeters S.H."/>
            <person name="Heuer A."/>
            <person name="Rast P."/>
            <person name="Oberbeckmann S."/>
            <person name="Bunk B."/>
            <person name="Jeske O."/>
            <person name="Meyerdierks A."/>
            <person name="Storesund J.E."/>
            <person name="Kallscheuer N."/>
            <person name="Luecker S."/>
            <person name="Lage O.M."/>
            <person name="Pohl T."/>
            <person name="Merkel B.J."/>
            <person name="Hornburger P."/>
            <person name="Mueller R.-W."/>
            <person name="Bruemmer F."/>
            <person name="Labrenz M."/>
            <person name="Spormann A.M."/>
            <person name="Op den Camp H."/>
            <person name="Overmann J."/>
            <person name="Amann R."/>
            <person name="Jetten M.S.M."/>
            <person name="Mascher T."/>
            <person name="Medema M.H."/>
            <person name="Devos D.P."/>
            <person name="Kaster A.-K."/>
            <person name="Ovreas L."/>
            <person name="Rohde M."/>
            <person name="Galperin M.Y."/>
            <person name="Jogler C."/>
        </authorList>
    </citation>
    <scope>NUCLEOTIDE SEQUENCE [LARGE SCALE GENOMIC DNA]</scope>
    <source>
        <strain evidence="2 3">Pan44</strain>
    </source>
</reference>
<dbReference type="KEGG" id="ccos:Pan44_02270"/>
<gene>
    <name evidence="2" type="primary">lutA_1</name>
    <name evidence="2" type="ORF">Pan44_02270</name>
</gene>
<dbReference type="Proteomes" id="UP000315700">
    <property type="component" value="Chromosome"/>
</dbReference>
<name>A0A517S7U5_9PLAN</name>
<feature type="domain" description="Cysteine-rich" evidence="1">
    <location>
        <begin position="129"/>
        <end position="223"/>
    </location>
</feature>
<proteinExistence type="predicted"/>
<dbReference type="FunCoup" id="A0A517S7U5">
    <property type="interactions" value="85"/>
</dbReference>